<feature type="compositionally biased region" description="Basic and acidic residues" evidence="1">
    <location>
        <begin position="2052"/>
        <end position="2077"/>
    </location>
</feature>
<feature type="compositionally biased region" description="Acidic residues" evidence="1">
    <location>
        <begin position="967"/>
        <end position="990"/>
    </location>
</feature>
<feature type="region of interest" description="Disordered" evidence="1">
    <location>
        <begin position="808"/>
        <end position="862"/>
    </location>
</feature>
<feature type="compositionally biased region" description="Basic and acidic residues" evidence="1">
    <location>
        <begin position="1745"/>
        <end position="1754"/>
    </location>
</feature>
<gene>
    <name evidence="2" type="ORF">PVAND_002767</name>
</gene>
<sequence length="2144" mass="243711">MDIFKSTLTFLAKEGSEKKKDEDKSIQYLHTSKEDILIGGNPTNNVRITGTESTVCRIYVNSLQKIGIENVSNNKQTITVNESVITKKGLLKSGDIIEVMGTKMRWESNADLKRRTAHMTKSARKEYKHKYIKSNKRITIHSCKSLTTDFSEPKIIKTKEEKTIPSTSDIFEEERIVKKEDSSFKNSDVSLKSSSEETETSTALATEPVSPTSSTLNKENFKTPVKVVNLNLSGTLQTSYTPQLKIGTRSVLNSPYSAKNVSSPAVAKDILKDSPLKSNSKTPLSVSKKSMHLIDFVTTNVHKVSSTPKVVSVKKTPKTVGKTPVRSDQILLKSALKNSSIKKNLQTPNVMQSSSKGRQNLFPEEEDSSTNTSSVIEVSISSVEEIEINSDSAMENSVITVRDTLSVGSSNVYSQNTEVQTSDDEVKNLMKSIDNALDNNRLSLKADSEEWRGLEGNLNQSNKSLGSSIFDHVSINNVSALENKFDEIFKSEELNSTNNTEQNTDKETPDVLKKGEDMIKWIENAKEAIQTEPNKTTQVLSSRYSNITPNDSLVDTSVTTNVYDVKTPKLSILGTIDALQKSDIDNKLAKSPVSRLSIANNSTEVVENYKISSDKSLRSTRKRIGSAIASVLNSSTTADTTIDMNESINLSIQQEGNVSHVETSDILSLDDQPVQKPEIPTTLEDTESRLDSSNSMNYLQFASHDADDANKEVFELCNVEIESKDQQIEDESESEDDESEKYSSEEEKEQYEEPIDENDNQNGHSESKTNIHFRLSKEDLEEEGIQPLDISKNEDELQASLEHIEIPATQAFETSKSDISFNEPIDEENSLEMSQEEVKDNKEHSENDIALENNENDENIEPKDIDHQLENDVLDKFEHENVDDLQEKHEISALIDSDSVEVKQDEILSDNKDSSEEKIILDDEIVEEQNQLQEEEHKIIESNNEQAVEEVQEKEEFNMSEKHEITENDTVESLDTEDEKDDIEPVECVEEISKDELKSSVQETDMNESINSSIKHDDVQILQQPEISEEVQDKNFILDSSKTVDNVQLTSQNDIKKEVFELSKDEQQQEESFGADENDNGEENETISLTLNKEETHPVNISKTEDELKSLPEHIEIPETQQFEISIHNINDLEDSDQLYNESVTENSLEMSQEEVKDNKEHSENDVALENNENGENIEPKDIDHQLENDVLDKFEHENVDDLQEKHEISALIDSDSVEVKQDEILSDDKDSSEEKKTLDDEIVEEQNQLQEEEHKIIESNNEQAVEEVQEKEDFNMSEVQEITVNDTVESLDTENEKDKIETSMNVINANLDIENRKEETTENSTDKIQDKNEFQTIPATQEIDSNDVSETLDVNVNPKEESTEERAIEKIQDKHETESIRDTNEDVTEIMNPPNDENAELQIQPQEEKETIEENSTIESIEEHIVEEIHEKVEIKSLTTTHEMIENIAVEKLNDVNEKKEEHTKENHENVKEESDLKLSLQEKNVSDVVKFSDEKNKTQITPSVKVIEQERFEQLLIKESDTNKKSDETSLNKGKIEEGNSESSIEAEHESKSLEIEATPVSKRKGHKEIIVEEKSEVTPSTKRRARIEIVIEQKTESTPTRRARNMKKDQVDKKEDKTHTRFEEENDEKEPISKRGKRAVSEKSESTPVLKKIKNLRGKKNETQTIESKIEEDKKVEETPIKKSKARKHKIEEESVEQKVESDETSPKRSRREVSKEVKQKSEPVQKTGRSRKIQEPIATETKTEPLEMPKETVQSQSKRGRAKKIQEETIDEIPIKSIKDNESEESHAKRGRAKKIQEKTIDETPIKITKDSECEEIYPKRRRAKKIQEPSVDETPLKVSNQTVESEKIVSKRGRGRKLQETIVIESETSNETIDESEKPVQKRSRSNKVQETEIVVKKRDESEKPAQKRSRGKKIQEPIDIPDENEQSQPKQGRIKKIQKPSVTETKESEKSQSKRGRDKKVQETSTEMPVEIVDESEKPAQKRGRGKKIQETIAIETSNDIPKESERPKRGGAKKVKETEKESEASATVEEPQVIKKGRGARTKKEKSTVEEEKKITEEVVETKRRDKTPLEKVSKHVTIVTPSQVEKLRKKPIEEPTSSSALSIEKENKPKRAAKRTLKVAEETETPVSKRPTRARK</sequence>
<feature type="compositionally biased region" description="Basic and acidic residues" evidence="1">
    <location>
        <begin position="2007"/>
        <end position="2030"/>
    </location>
</feature>
<feature type="compositionally biased region" description="Basic residues" evidence="1">
    <location>
        <begin position="2042"/>
        <end position="2051"/>
    </location>
</feature>
<feature type="region of interest" description="Disordered" evidence="1">
    <location>
        <begin position="342"/>
        <end position="375"/>
    </location>
</feature>
<feature type="region of interest" description="Disordered" evidence="1">
    <location>
        <begin position="1457"/>
        <end position="1480"/>
    </location>
</feature>
<evidence type="ECO:0000313" key="2">
    <source>
        <dbReference type="EMBL" id="KAG5672655.1"/>
    </source>
</evidence>
<evidence type="ECO:0000256" key="1">
    <source>
        <dbReference type="SAM" id="MobiDB-lite"/>
    </source>
</evidence>
<feature type="compositionally biased region" description="Basic and acidic residues" evidence="1">
    <location>
        <begin position="1570"/>
        <end position="1579"/>
    </location>
</feature>
<feature type="compositionally biased region" description="Basic and acidic residues" evidence="1">
    <location>
        <begin position="1671"/>
        <end position="1684"/>
    </location>
</feature>
<feature type="compositionally biased region" description="Basic and acidic residues" evidence="1">
    <location>
        <begin position="1518"/>
        <end position="1540"/>
    </location>
</feature>
<feature type="compositionally biased region" description="Basic and acidic residues" evidence="1">
    <location>
        <begin position="1548"/>
        <end position="1557"/>
    </location>
</feature>
<feature type="compositionally biased region" description="Acidic residues" evidence="1">
    <location>
        <begin position="728"/>
        <end position="739"/>
    </location>
</feature>
<feature type="compositionally biased region" description="Polar residues" evidence="1">
    <location>
        <begin position="342"/>
        <end position="358"/>
    </location>
</feature>
<feature type="compositionally biased region" description="Basic and acidic residues" evidence="1">
    <location>
        <begin position="1092"/>
        <end position="1101"/>
    </location>
</feature>
<feature type="compositionally biased region" description="Acidic residues" evidence="1">
    <location>
        <begin position="746"/>
        <end position="759"/>
    </location>
</feature>
<reference evidence="2" key="1">
    <citation type="submission" date="2021-03" db="EMBL/GenBank/DDBJ databases">
        <title>Chromosome level genome of the anhydrobiotic midge Polypedilum vanderplanki.</title>
        <authorList>
            <person name="Yoshida Y."/>
            <person name="Kikawada T."/>
            <person name="Gusev O."/>
        </authorList>
    </citation>
    <scope>NUCLEOTIDE SEQUENCE</scope>
    <source>
        <strain evidence="2">NIAS01</strain>
        <tissue evidence="2">Whole body or cell culture</tissue>
    </source>
</reference>
<feature type="compositionally biased region" description="Basic and acidic residues" evidence="1">
    <location>
        <begin position="1893"/>
        <end position="1911"/>
    </location>
</feature>
<feature type="compositionally biased region" description="Polar residues" evidence="1">
    <location>
        <begin position="811"/>
        <end position="820"/>
    </location>
</feature>
<feature type="compositionally biased region" description="Basic and acidic residues" evidence="1">
    <location>
        <begin position="954"/>
        <end position="966"/>
    </location>
</feature>
<feature type="compositionally biased region" description="Polar residues" evidence="1">
    <location>
        <begin position="999"/>
        <end position="1013"/>
    </location>
</feature>
<feature type="region of interest" description="Disordered" evidence="1">
    <location>
        <begin position="938"/>
        <end position="1017"/>
    </location>
</feature>
<feature type="compositionally biased region" description="Basic and acidic residues" evidence="1">
    <location>
        <begin position="1457"/>
        <end position="1478"/>
    </location>
</feature>
<feature type="region of interest" description="Disordered" evidence="1">
    <location>
        <begin position="1214"/>
        <end position="1240"/>
    </location>
</feature>
<feature type="region of interest" description="Disordered" evidence="1">
    <location>
        <begin position="721"/>
        <end position="796"/>
    </location>
</feature>
<organism evidence="2 3">
    <name type="scientific">Polypedilum vanderplanki</name>
    <name type="common">Sleeping chironomid midge</name>
    <dbReference type="NCBI Taxonomy" id="319348"/>
    <lineage>
        <taxon>Eukaryota</taxon>
        <taxon>Metazoa</taxon>
        <taxon>Ecdysozoa</taxon>
        <taxon>Arthropoda</taxon>
        <taxon>Hexapoda</taxon>
        <taxon>Insecta</taxon>
        <taxon>Pterygota</taxon>
        <taxon>Neoptera</taxon>
        <taxon>Endopterygota</taxon>
        <taxon>Diptera</taxon>
        <taxon>Nematocera</taxon>
        <taxon>Chironomoidea</taxon>
        <taxon>Chironomidae</taxon>
        <taxon>Chironominae</taxon>
        <taxon>Polypedilum</taxon>
        <taxon>Polypedilum</taxon>
    </lineage>
</organism>
<feature type="compositionally biased region" description="Acidic residues" evidence="1">
    <location>
        <begin position="1073"/>
        <end position="1085"/>
    </location>
</feature>
<evidence type="ECO:0000313" key="3">
    <source>
        <dbReference type="Proteomes" id="UP001107558"/>
    </source>
</evidence>
<protein>
    <submittedName>
        <fullName evidence="2">Uncharacterized protein</fullName>
    </submittedName>
</protein>
<feature type="region of interest" description="Disordered" evidence="1">
    <location>
        <begin position="187"/>
        <end position="217"/>
    </location>
</feature>
<feature type="region of interest" description="Disordered" evidence="1">
    <location>
        <begin position="1134"/>
        <end position="1185"/>
    </location>
</feature>
<feature type="region of interest" description="Disordered" evidence="1">
    <location>
        <begin position="1827"/>
        <end position="2077"/>
    </location>
</feature>
<feature type="compositionally biased region" description="Basic and acidic residues" evidence="1">
    <location>
        <begin position="1589"/>
        <end position="1598"/>
    </location>
</feature>
<feature type="compositionally biased region" description="Basic and acidic residues" evidence="1">
    <location>
        <begin position="1359"/>
        <end position="1385"/>
    </location>
</feature>
<keyword evidence="3" id="KW-1185">Reference proteome</keyword>
<feature type="compositionally biased region" description="Basic and acidic residues" evidence="1">
    <location>
        <begin position="1693"/>
        <end position="1727"/>
    </location>
</feature>
<name>A0A9J6BS50_POLVA</name>
<proteinExistence type="predicted"/>
<feature type="compositionally biased region" description="Basic and acidic residues" evidence="1">
    <location>
        <begin position="1777"/>
        <end position="1792"/>
    </location>
</feature>
<feature type="compositionally biased region" description="Basic and acidic residues" evidence="1">
    <location>
        <begin position="1154"/>
        <end position="1165"/>
    </location>
</feature>
<accession>A0A9J6BS50</accession>
<feature type="compositionally biased region" description="Polar residues" evidence="1">
    <location>
        <begin position="760"/>
        <end position="770"/>
    </location>
</feature>
<dbReference type="OrthoDB" id="7744856at2759"/>
<feature type="region of interest" description="Disordered" evidence="1">
    <location>
        <begin position="1063"/>
        <end position="1101"/>
    </location>
</feature>
<feature type="region of interest" description="Disordered" evidence="1">
    <location>
        <begin position="2090"/>
        <end position="2144"/>
    </location>
</feature>
<feature type="region of interest" description="Disordered" evidence="1">
    <location>
        <begin position="1518"/>
        <end position="1801"/>
    </location>
</feature>
<dbReference type="EMBL" id="JADBJN010000003">
    <property type="protein sequence ID" value="KAG5672655.1"/>
    <property type="molecule type" value="Genomic_DNA"/>
</dbReference>
<feature type="compositionally biased region" description="Basic and acidic residues" evidence="1">
    <location>
        <begin position="1218"/>
        <end position="1240"/>
    </location>
</feature>
<feature type="compositionally biased region" description="Polar residues" evidence="1">
    <location>
        <begin position="1138"/>
        <end position="1151"/>
    </location>
</feature>
<feature type="compositionally biased region" description="Basic and acidic residues" evidence="1">
    <location>
        <begin position="1609"/>
        <end position="1648"/>
    </location>
</feature>
<dbReference type="Proteomes" id="UP001107558">
    <property type="component" value="Chromosome 3"/>
</dbReference>
<feature type="compositionally biased region" description="Basic and acidic residues" evidence="1">
    <location>
        <begin position="836"/>
        <end position="847"/>
    </location>
</feature>
<feature type="region of interest" description="Disordered" evidence="1">
    <location>
        <begin position="1358"/>
        <end position="1417"/>
    </location>
</feature>
<comment type="caution">
    <text evidence="2">The sequence shown here is derived from an EMBL/GenBank/DDBJ whole genome shotgun (WGS) entry which is preliminary data.</text>
</comment>